<dbReference type="Proteomes" id="UP000251891">
    <property type="component" value="Unassembled WGS sequence"/>
</dbReference>
<dbReference type="EMBL" id="QLYX01000025">
    <property type="protein sequence ID" value="RAY10782.1"/>
    <property type="molecule type" value="Genomic_DNA"/>
</dbReference>
<comment type="caution">
    <text evidence="2">The sequence shown here is derived from an EMBL/GenBank/DDBJ whole genome shotgun (WGS) entry which is preliminary data.</text>
</comment>
<comment type="cofactor">
    <cofactor evidence="1">
        <name>Mg(2+)</name>
        <dbReference type="ChEBI" id="CHEBI:18420"/>
    </cofactor>
    <text evidence="1">Binds 2 magnesium ions per subunit.</text>
</comment>
<keyword evidence="1" id="KW-0479">Metal-binding</keyword>
<keyword evidence="3" id="KW-1185">Reference proteome</keyword>
<dbReference type="SUPFAM" id="SSF101478">
    <property type="entry name" value="ADP-ribosylglycohydrolase"/>
    <property type="match status" value="1"/>
</dbReference>
<dbReference type="Gene3D" id="1.10.4080.10">
    <property type="entry name" value="ADP-ribosylation/Crystallin J1"/>
    <property type="match status" value="1"/>
</dbReference>
<proteinExistence type="predicted"/>
<evidence type="ECO:0000256" key="1">
    <source>
        <dbReference type="PIRSR" id="PIRSR605502-1"/>
    </source>
</evidence>
<evidence type="ECO:0000313" key="3">
    <source>
        <dbReference type="Proteomes" id="UP000251891"/>
    </source>
</evidence>
<feature type="binding site" evidence="1">
    <location>
        <position position="48"/>
    </location>
    <ligand>
        <name>Mg(2+)</name>
        <dbReference type="ChEBI" id="CHEBI:18420"/>
        <label>1</label>
    </ligand>
</feature>
<reference evidence="2 3" key="1">
    <citation type="submission" date="2018-06" db="EMBL/GenBank/DDBJ databases">
        <title>Actinomadura craniellae sp. nov. isolated from marine sponge Craniella sp.</title>
        <authorList>
            <person name="Li L."/>
            <person name="Xu Q.H."/>
            <person name="Lin H.W."/>
            <person name="Lu Y.H."/>
        </authorList>
    </citation>
    <scope>NUCLEOTIDE SEQUENCE [LARGE SCALE GENOMIC DNA]</scope>
    <source>
        <strain evidence="2 3">LHW63021</strain>
    </source>
</reference>
<organism evidence="2 3">
    <name type="scientific">Actinomadura craniellae</name>
    <dbReference type="NCBI Taxonomy" id="2231787"/>
    <lineage>
        <taxon>Bacteria</taxon>
        <taxon>Bacillati</taxon>
        <taxon>Actinomycetota</taxon>
        <taxon>Actinomycetes</taxon>
        <taxon>Streptosporangiales</taxon>
        <taxon>Thermomonosporaceae</taxon>
        <taxon>Actinomadura</taxon>
    </lineage>
</organism>
<name>A0A365GVH7_9ACTN</name>
<dbReference type="Pfam" id="PF03747">
    <property type="entry name" value="ADP_ribosyl_GH"/>
    <property type="match status" value="1"/>
</dbReference>
<accession>A0A365GVH7</accession>
<evidence type="ECO:0000313" key="2">
    <source>
        <dbReference type="EMBL" id="RAY10782.1"/>
    </source>
</evidence>
<gene>
    <name evidence="2" type="ORF">DPM19_33870</name>
</gene>
<protein>
    <submittedName>
        <fullName evidence="2">ADP-ribosylglycohydrolase family protein</fullName>
    </submittedName>
</protein>
<feature type="binding site" evidence="1">
    <location>
        <position position="259"/>
    </location>
    <ligand>
        <name>Mg(2+)</name>
        <dbReference type="ChEBI" id="CHEBI:18420"/>
        <label>1</label>
    </ligand>
</feature>
<feature type="binding site" evidence="1">
    <location>
        <position position="258"/>
    </location>
    <ligand>
        <name>Mg(2+)</name>
        <dbReference type="ChEBI" id="CHEBI:18420"/>
        <label>1</label>
    </ligand>
</feature>
<dbReference type="InterPro" id="IPR005502">
    <property type="entry name" value="Ribosyl_crysJ1"/>
</dbReference>
<dbReference type="PANTHER" id="PTHR16222:SF12">
    <property type="entry name" value="ADP-RIBOSYLGLYCOHYDROLASE-RELATED"/>
    <property type="match status" value="1"/>
</dbReference>
<dbReference type="InterPro" id="IPR036705">
    <property type="entry name" value="Ribosyl_crysJ1_sf"/>
</dbReference>
<feature type="binding site" evidence="1">
    <location>
        <position position="256"/>
    </location>
    <ligand>
        <name>Mg(2+)</name>
        <dbReference type="ChEBI" id="CHEBI:18420"/>
        <label>1</label>
    </ligand>
</feature>
<feature type="binding site" evidence="1">
    <location>
        <position position="50"/>
    </location>
    <ligand>
        <name>Mg(2+)</name>
        <dbReference type="ChEBI" id="CHEBI:18420"/>
        <label>1</label>
    </ligand>
</feature>
<dbReference type="InterPro" id="IPR050792">
    <property type="entry name" value="ADP-ribosylglycohydrolase"/>
</dbReference>
<dbReference type="PANTHER" id="PTHR16222">
    <property type="entry name" value="ADP-RIBOSYLGLYCOHYDROLASE"/>
    <property type="match status" value="1"/>
</dbReference>
<dbReference type="GO" id="GO:0016787">
    <property type="term" value="F:hydrolase activity"/>
    <property type="evidence" value="ECO:0007669"/>
    <property type="project" value="UniProtKB-KW"/>
</dbReference>
<dbReference type="AlphaFoldDB" id="A0A365GVH7"/>
<dbReference type="RefSeq" id="WP_111872192.1">
    <property type="nucleotide sequence ID" value="NZ_QLYX01000025.1"/>
</dbReference>
<keyword evidence="2" id="KW-0378">Hydrolase</keyword>
<dbReference type="OrthoDB" id="9798107at2"/>
<sequence length="305" mass="32422">MPIDRLERARVSLQGLALGDALGSQFFVPANRHLPAARELPPAPWSWTDDTEMACVIVTELAAGDGLIDQDRLIAGFAGRYDFDRGYGPSTNRFLRRVRDGEDWRLLLGELFDGQGSWGNGAAMRVAPLGAYHAGDPEQAARQAALSATVTHTHPEAVAGAIAVAVAACLVAAGETSPGPLLDTVLRHVPPGRVRDGIRRARGLLPLRDPEAAARELGNGRDVSAHGTVPFTLWAAATRLRDFPEAVWAAVRAGGDVDTTCAIVAGVVAARLGFHDLPLTWIRAAEPLPPWAGQGPTVGSHERRD</sequence>
<feature type="binding site" evidence="1">
    <location>
        <position position="49"/>
    </location>
    <ligand>
        <name>Mg(2+)</name>
        <dbReference type="ChEBI" id="CHEBI:18420"/>
        <label>1</label>
    </ligand>
</feature>
<keyword evidence="1" id="KW-0460">Magnesium</keyword>
<dbReference type="GO" id="GO:0046872">
    <property type="term" value="F:metal ion binding"/>
    <property type="evidence" value="ECO:0007669"/>
    <property type="project" value="UniProtKB-KW"/>
</dbReference>